<dbReference type="SUPFAM" id="SSF47391">
    <property type="entry name" value="Dimerization-anchoring domain of cAMP-dependent PK regulatory subunit"/>
    <property type="match status" value="1"/>
</dbReference>
<gene>
    <name evidence="2" type="ORF">AAFF_G00307130</name>
</gene>
<sequence>MQVHRSMRTNHFLFANQTTMAEKRRSGVSGILSDSKPAKPDTETEFLSQLGVGVLLRGALLKLAEVRPEDPIAFLADHFGNLASESENGAAGCGDAEQQNTQEQQQLERALWHLRLAHHSQRSAFNNNVRVAYELLVQSGQRPRVGGGVRGKIYAEMLRCLCREGEVPEATAAPLLRRIQCHDHEAVPFELFRQGVLTCAVFSDYVRKSRSLYASVCHPCPETPAERALCQAVLGTLRDALDTSDCADSARFLEASAKIAPCKLAEAMASARSPAGPQTGPTMDAREFEDAAAALFITRVRPTS</sequence>
<dbReference type="Proteomes" id="UP001221898">
    <property type="component" value="Unassembled WGS sequence"/>
</dbReference>
<dbReference type="AlphaFoldDB" id="A0AAD7R8H6"/>
<evidence type="ECO:0000313" key="2">
    <source>
        <dbReference type="EMBL" id="KAJ8371565.1"/>
    </source>
</evidence>
<dbReference type="Gene3D" id="1.20.890.10">
    <property type="entry name" value="cAMP-dependent protein kinase regulatory subunit, dimerization-anchoring domain"/>
    <property type="match status" value="1"/>
</dbReference>
<accession>A0AAD7R8H6</accession>
<name>A0AAD7R8H6_9TELE</name>
<organism evidence="2 3">
    <name type="scientific">Aldrovandia affinis</name>
    <dbReference type="NCBI Taxonomy" id="143900"/>
    <lineage>
        <taxon>Eukaryota</taxon>
        <taxon>Metazoa</taxon>
        <taxon>Chordata</taxon>
        <taxon>Craniata</taxon>
        <taxon>Vertebrata</taxon>
        <taxon>Euteleostomi</taxon>
        <taxon>Actinopterygii</taxon>
        <taxon>Neopterygii</taxon>
        <taxon>Teleostei</taxon>
        <taxon>Notacanthiformes</taxon>
        <taxon>Halosauridae</taxon>
        <taxon>Aldrovandia</taxon>
    </lineage>
</organism>
<dbReference type="PANTHER" id="PTHR31932:SF2">
    <property type="entry name" value="TUBULIN POLYGLUTAMYLASE COMPLEX SUBUNIT 1"/>
    <property type="match status" value="1"/>
</dbReference>
<dbReference type="GO" id="GO:0008017">
    <property type="term" value="F:microtubule binding"/>
    <property type="evidence" value="ECO:0007669"/>
    <property type="project" value="TreeGrafter"/>
</dbReference>
<dbReference type="PANTHER" id="PTHR31932">
    <property type="entry name" value="TUBULIN POLYGLUTAMYLASE COMPLEX SUBUNIT 1"/>
    <property type="match status" value="1"/>
</dbReference>
<comment type="caution">
    <text evidence="2">The sequence shown here is derived from an EMBL/GenBank/DDBJ whole genome shotgun (WGS) entry which is preliminary data.</text>
</comment>
<evidence type="ECO:0000259" key="1">
    <source>
        <dbReference type="Pfam" id="PF24480"/>
    </source>
</evidence>
<protein>
    <recommendedName>
        <fullName evidence="1">Tubulin polyglutamylase complex subunit 1-like C-terminal domain-containing protein</fullName>
    </recommendedName>
</protein>
<dbReference type="EMBL" id="JAINUG010000444">
    <property type="protein sequence ID" value="KAJ8371565.1"/>
    <property type="molecule type" value="Genomic_DNA"/>
</dbReference>
<dbReference type="CDD" id="cd22960">
    <property type="entry name" value="DD_TPGS1"/>
    <property type="match status" value="1"/>
</dbReference>
<evidence type="ECO:0000313" key="3">
    <source>
        <dbReference type="Proteomes" id="UP001221898"/>
    </source>
</evidence>
<reference evidence="2" key="1">
    <citation type="journal article" date="2023" name="Science">
        <title>Genome structures resolve the early diversification of teleost fishes.</title>
        <authorList>
            <person name="Parey E."/>
            <person name="Louis A."/>
            <person name="Montfort J."/>
            <person name="Bouchez O."/>
            <person name="Roques C."/>
            <person name="Iampietro C."/>
            <person name="Lluch J."/>
            <person name="Castinel A."/>
            <person name="Donnadieu C."/>
            <person name="Desvignes T."/>
            <person name="Floi Bucao C."/>
            <person name="Jouanno E."/>
            <person name="Wen M."/>
            <person name="Mejri S."/>
            <person name="Dirks R."/>
            <person name="Jansen H."/>
            <person name="Henkel C."/>
            <person name="Chen W.J."/>
            <person name="Zahm M."/>
            <person name="Cabau C."/>
            <person name="Klopp C."/>
            <person name="Thompson A.W."/>
            <person name="Robinson-Rechavi M."/>
            <person name="Braasch I."/>
            <person name="Lecointre G."/>
            <person name="Bobe J."/>
            <person name="Postlethwait J.H."/>
            <person name="Berthelot C."/>
            <person name="Roest Crollius H."/>
            <person name="Guiguen Y."/>
        </authorList>
    </citation>
    <scope>NUCLEOTIDE SEQUENCE</scope>
    <source>
        <strain evidence="2">NC1722</strain>
    </source>
</reference>
<dbReference type="InterPro" id="IPR057632">
    <property type="entry name" value="TPGS1_C"/>
</dbReference>
<keyword evidence="3" id="KW-1185">Reference proteome</keyword>
<feature type="domain" description="Tubulin polyglutamylase complex subunit 1-like C-terminal" evidence="1">
    <location>
        <begin position="102"/>
        <end position="301"/>
    </location>
</feature>
<dbReference type="InterPro" id="IPR047502">
    <property type="entry name" value="DD_TPGS1"/>
</dbReference>
<proteinExistence type="predicted"/>
<dbReference type="InterPro" id="IPR039235">
    <property type="entry name" value="TPGS1"/>
</dbReference>
<dbReference type="Pfam" id="PF24480">
    <property type="entry name" value="TPGS1_C"/>
    <property type="match status" value="1"/>
</dbReference>